<dbReference type="Pfam" id="PF13361">
    <property type="entry name" value="UvrD_C"/>
    <property type="match status" value="1"/>
</dbReference>
<dbReference type="Proteomes" id="UP000309544">
    <property type="component" value="Unassembled WGS sequence"/>
</dbReference>
<dbReference type="PANTHER" id="PTHR11070:SF2">
    <property type="entry name" value="ATP-DEPENDENT DNA HELICASE SRS2"/>
    <property type="match status" value="1"/>
</dbReference>
<evidence type="ECO:0000256" key="2">
    <source>
        <dbReference type="ARBA" id="ARBA00022741"/>
    </source>
</evidence>
<dbReference type="SUPFAM" id="SSF52540">
    <property type="entry name" value="P-loop containing nucleoside triphosphate hydrolases"/>
    <property type="match status" value="1"/>
</dbReference>
<dbReference type="Pfam" id="PF21196">
    <property type="entry name" value="PcrA_UvrD_tudor"/>
    <property type="match status" value="1"/>
</dbReference>
<sequence length="730" mass="83091">MSDIFQQLSGVQRDAVQTTEGPVMVLAGAGSGKTRVITYRIANLIESRNAAPHQILALTFTNKAANEMRQRVEQLLYQGSTRGLWIGTFHSVFARILRNYIHLIGYTSNFSIYDSDDSKSLIRQVMKDLGISTDSVAPNTVQSLISRAKNDFVLPAQFHRDAADYNRGKAAKVYEVYTQRLKENNALDFDDLLLKPLELFREVPAVLEQLQEYFRYILIDEYQDTNKAQYLVAKQLCARHRNIFVVGDDAQSIYSWRGADISNILNFTDDYPDAKVFKLLENYRSTRTILRAANGVISRNSRQIRKDLVSNKGDGEPLSLLESFNEKREADKVGEMIRSLKLSQQREYRDFAIFYRTNAQSRVLEDILRMHRIPYRIFGSISFYKRKEIKDAIAYLRFIQNDQDTESLLRIINFPPRKIGDKSIQQLTEYSRVRGTSLYEAIKVAESGGFQARLLNALGAFSDLVEKLKLVALEGSVYDVLNSLYEETGLLRLLKEENTAESLARHENLQELLSMAREFSDHHQGANGLCEFMNDIALASDREAAEETDNYVSLMTVHAAKGLEFPVVFITGLEERLFPLNCFENEELEEERRLFYVAVTRAREKLFLSWSKSRYLYGQPQACIRSMFIDEIDSDIIENEGGSTLSESRVPRQMSNGRPCVPQVPPGPTKRPAGPQDGLKKGVRVQHAMFGPGVVRRVQGSGSSRKVVITFRNSGDKTLMVEYANLKIMP</sequence>
<evidence type="ECO:0000256" key="7">
    <source>
        <dbReference type="ARBA" id="ARBA00023235"/>
    </source>
</evidence>
<dbReference type="RefSeq" id="WP_068866395.1">
    <property type="nucleotide sequence ID" value="NZ_VDCI01000004.1"/>
</dbReference>
<keyword evidence="17" id="KW-1185">Reference proteome</keyword>
<dbReference type="InterPro" id="IPR000212">
    <property type="entry name" value="DNA_helicase_UvrD/REP"/>
</dbReference>
<evidence type="ECO:0000256" key="11">
    <source>
        <dbReference type="ARBA" id="ARBA00048988"/>
    </source>
</evidence>
<evidence type="ECO:0000256" key="6">
    <source>
        <dbReference type="ARBA" id="ARBA00023125"/>
    </source>
</evidence>
<comment type="catalytic activity">
    <reaction evidence="11">
        <text>ATP + H2O = ADP + phosphate + H(+)</text>
        <dbReference type="Rhea" id="RHEA:13065"/>
        <dbReference type="ChEBI" id="CHEBI:15377"/>
        <dbReference type="ChEBI" id="CHEBI:15378"/>
        <dbReference type="ChEBI" id="CHEBI:30616"/>
        <dbReference type="ChEBI" id="CHEBI:43474"/>
        <dbReference type="ChEBI" id="CHEBI:456216"/>
        <dbReference type="EC" id="5.6.2.4"/>
    </reaction>
</comment>
<keyword evidence="4 12" id="KW-0347">Helicase</keyword>
<comment type="catalytic activity">
    <reaction evidence="8">
        <text>Couples ATP hydrolysis with the unwinding of duplex DNA by translocating in the 3'-5' direction.</text>
        <dbReference type="EC" id="5.6.2.4"/>
    </reaction>
</comment>
<gene>
    <name evidence="16" type="ORF">FGF68_06505</name>
</gene>
<dbReference type="GO" id="GO:0043138">
    <property type="term" value="F:3'-5' DNA helicase activity"/>
    <property type="evidence" value="ECO:0007669"/>
    <property type="project" value="UniProtKB-EC"/>
</dbReference>
<evidence type="ECO:0000313" key="16">
    <source>
        <dbReference type="EMBL" id="TNJ36709.1"/>
    </source>
</evidence>
<keyword evidence="2 12" id="KW-0547">Nucleotide-binding</keyword>
<dbReference type="InterPro" id="IPR014017">
    <property type="entry name" value="DNA_helicase_UvrD-like_C"/>
</dbReference>
<evidence type="ECO:0000256" key="13">
    <source>
        <dbReference type="SAM" id="MobiDB-lite"/>
    </source>
</evidence>
<dbReference type="Gene3D" id="3.40.50.300">
    <property type="entry name" value="P-loop containing nucleotide triphosphate hydrolases"/>
    <property type="match status" value="2"/>
</dbReference>
<proteinExistence type="inferred from homology"/>
<evidence type="ECO:0000256" key="10">
    <source>
        <dbReference type="ARBA" id="ARBA00034923"/>
    </source>
</evidence>
<keyword evidence="7" id="KW-0413">Isomerase</keyword>
<dbReference type="GO" id="GO:0033202">
    <property type="term" value="C:DNA helicase complex"/>
    <property type="evidence" value="ECO:0007669"/>
    <property type="project" value="TreeGrafter"/>
</dbReference>
<dbReference type="PROSITE" id="PS51198">
    <property type="entry name" value="UVRD_HELICASE_ATP_BIND"/>
    <property type="match status" value="1"/>
</dbReference>
<comment type="similarity">
    <text evidence="1">Belongs to the helicase family. UvrD subfamily.</text>
</comment>
<feature type="domain" description="UvrD-like helicase ATP-binding" evidence="14">
    <location>
        <begin position="6"/>
        <end position="286"/>
    </location>
</feature>
<dbReference type="GO" id="GO:0005829">
    <property type="term" value="C:cytosol"/>
    <property type="evidence" value="ECO:0007669"/>
    <property type="project" value="TreeGrafter"/>
</dbReference>
<evidence type="ECO:0000256" key="12">
    <source>
        <dbReference type="PROSITE-ProRule" id="PRU00560"/>
    </source>
</evidence>
<dbReference type="EMBL" id="VDCI01000004">
    <property type="protein sequence ID" value="TNJ36709.1"/>
    <property type="molecule type" value="Genomic_DNA"/>
</dbReference>
<evidence type="ECO:0000256" key="9">
    <source>
        <dbReference type="ARBA" id="ARBA00034808"/>
    </source>
</evidence>
<dbReference type="GO" id="GO:0005524">
    <property type="term" value="F:ATP binding"/>
    <property type="evidence" value="ECO:0007669"/>
    <property type="project" value="UniProtKB-UniRule"/>
</dbReference>
<evidence type="ECO:0000256" key="4">
    <source>
        <dbReference type="ARBA" id="ARBA00022806"/>
    </source>
</evidence>
<dbReference type="FunFam" id="1.10.10.160:FF:000001">
    <property type="entry name" value="ATP-dependent DNA helicase"/>
    <property type="match status" value="1"/>
</dbReference>
<keyword evidence="3 12" id="KW-0378">Hydrolase</keyword>
<accession>A0A5C4S0K2</accession>
<organism evidence="16 17">
    <name type="scientific">Prosthecochloris vibrioformis</name>
    <name type="common">Chlorobium vibrioforme</name>
    <dbReference type="NCBI Taxonomy" id="1098"/>
    <lineage>
        <taxon>Bacteria</taxon>
        <taxon>Pseudomonadati</taxon>
        <taxon>Chlorobiota</taxon>
        <taxon>Chlorobiia</taxon>
        <taxon>Chlorobiales</taxon>
        <taxon>Chlorobiaceae</taxon>
        <taxon>Prosthecochloris</taxon>
    </lineage>
</organism>
<feature type="binding site" evidence="12">
    <location>
        <begin position="27"/>
        <end position="34"/>
    </location>
    <ligand>
        <name>ATP</name>
        <dbReference type="ChEBI" id="CHEBI:30616"/>
    </ligand>
</feature>
<evidence type="ECO:0000256" key="5">
    <source>
        <dbReference type="ARBA" id="ARBA00022840"/>
    </source>
</evidence>
<evidence type="ECO:0000256" key="1">
    <source>
        <dbReference type="ARBA" id="ARBA00009922"/>
    </source>
</evidence>
<reference evidence="16 17" key="1">
    <citation type="submission" date="2019-05" db="EMBL/GenBank/DDBJ databases">
        <title>Draft Whole-Genome sequence of the green sulfur bacterium Prosthecochloris vibrioformis DSM 260.</title>
        <authorList>
            <person name="Meyer T.E."/>
            <person name="Kyndt J.A."/>
        </authorList>
    </citation>
    <scope>NUCLEOTIDE SEQUENCE [LARGE SCALE GENOMIC DNA]</scope>
    <source>
        <strain evidence="16 17">DSM 260</strain>
    </source>
</reference>
<evidence type="ECO:0000259" key="14">
    <source>
        <dbReference type="PROSITE" id="PS51198"/>
    </source>
</evidence>
<dbReference type="InterPro" id="IPR014016">
    <property type="entry name" value="UvrD-like_ATP-bd"/>
</dbReference>
<feature type="domain" description="UvrD-like helicase C-terminal" evidence="15">
    <location>
        <begin position="287"/>
        <end position="562"/>
    </location>
</feature>
<dbReference type="PROSITE" id="PS51217">
    <property type="entry name" value="UVRD_HELICASE_CTER"/>
    <property type="match status" value="1"/>
</dbReference>
<evidence type="ECO:0000256" key="8">
    <source>
        <dbReference type="ARBA" id="ARBA00034617"/>
    </source>
</evidence>
<dbReference type="Pfam" id="PF00580">
    <property type="entry name" value="UvrD-helicase"/>
    <property type="match status" value="1"/>
</dbReference>
<dbReference type="EC" id="5.6.2.4" evidence="9"/>
<dbReference type="Gene3D" id="1.10.486.10">
    <property type="entry name" value="PCRA, domain 4"/>
    <property type="match status" value="1"/>
</dbReference>
<dbReference type="AlphaFoldDB" id="A0A5C4S0K2"/>
<evidence type="ECO:0000256" key="3">
    <source>
        <dbReference type="ARBA" id="ARBA00022801"/>
    </source>
</evidence>
<keyword evidence="6" id="KW-0238">DNA-binding</keyword>
<keyword evidence="5 12" id="KW-0067">ATP-binding</keyword>
<dbReference type="PANTHER" id="PTHR11070">
    <property type="entry name" value="UVRD / RECB / PCRA DNA HELICASE FAMILY MEMBER"/>
    <property type="match status" value="1"/>
</dbReference>
<evidence type="ECO:0000259" key="15">
    <source>
        <dbReference type="PROSITE" id="PS51217"/>
    </source>
</evidence>
<dbReference type="CDD" id="cd17932">
    <property type="entry name" value="DEXQc_UvrD"/>
    <property type="match status" value="1"/>
</dbReference>
<feature type="region of interest" description="Disordered" evidence="13">
    <location>
        <begin position="642"/>
        <end position="679"/>
    </location>
</feature>
<dbReference type="InterPro" id="IPR027417">
    <property type="entry name" value="P-loop_NTPase"/>
</dbReference>
<dbReference type="GO" id="GO:0009314">
    <property type="term" value="P:response to radiation"/>
    <property type="evidence" value="ECO:0007669"/>
    <property type="project" value="UniProtKB-ARBA"/>
</dbReference>
<dbReference type="GO" id="GO:0000725">
    <property type="term" value="P:recombinational repair"/>
    <property type="evidence" value="ECO:0007669"/>
    <property type="project" value="TreeGrafter"/>
</dbReference>
<dbReference type="GO" id="GO:0003677">
    <property type="term" value="F:DNA binding"/>
    <property type="evidence" value="ECO:0007669"/>
    <property type="project" value="UniProtKB-KW"/>
</dbReference>
<comment type="caution">
    <text evidence="16">The sequence shown here is derived from an EMBL/GenBank/DDBJ whole genome shotgun (WGS) entry which is preliminary data.</text>
</comment>
<evidence type="ECO:0000313" key="17">
    <source>
        <dbReference type="Proteomes" id="UP000309544"/>
    </source>
</evidence>
<dbReference type="Gene3D" id="1.10.10.160">
    <property type="match status" value="1"/>
</dbReference>
<dbReference type="GO" id="GO:0016887">
    <property type="term" value="F:ATP hydrolysis activity"/>
    <property type="evidence" value="ECO:0007669"/>
    <property type="project" value="RHEA"/>
</dbReference>
<name>A0A5C4S0K2_PROVB</name>
<protein>
    <recommendedName>
        <fullName evidence="9">DNA 3'-5' helicase</fullName>
        <ecNumber evidence="9">5.6.2.4</ecNumber>
    </recommendedName>
    <alternativeName>
        <fullName evidence="10">DNA 3'-5' helicase II</fullName>
    </alternativeName>
</protein>
<dbReference type="InterPro" id="IPR013986">
    <property type="entry name" value="DExx_box_DNA_helicase_dom_sf"/>
</dbReference>